<dbReference type="GO" id="GO:0004518">
    <property type="term" value="F:nuclease activity"/>
    <property type="evidence" value="ECO:0007669"/>
    <property type="project" value="UniProtKB-KW"/>
</dbReference>
<geneLocation type="plasmid" evidence="10 11">
    <name>unnamed5</name>
</geneLocation>
<keyword evidence="10" id="KW-0614">Plasmid</keyword>
<evidence type="ECO:0000313" key="11">
    <source>
        <dbReference type="Proteomes" id="UP000276417"/>
    </source>
</evidence>
<evidence type="ECO:0000256" key="6">
    <source>
        <dbReference type="ARBA" id="ARBA00022842"/>
    </source>
</evidence>
<evidence type="ECO:0000256" key="3">
    <source>
        <dbReference type="ARBA" id="ARBA00022722"/>
    </source>
</evidence>
<evidence type="ECO:0000256" key="4">
    <source>
        <dbReference type="ARBA" id="ARBA00022723"/>
    </source>
</evidence>
<name>A0A3G8YL20_9DEIO</name>
<dbReference type="CDD" id="cd18746">
    <property type="entry name" value="PIN_VapC4-5_FitB-like"/>
    <property type="match status" value="1"/>
</dbReference>
<accession>A0A3G8YL20</accession>
<keyword evidence="6" id="KW-0460">Magnesium</keyword>
<dbReference type="GO" id="GO:0046872">
    <property type="term" value="F:metal ion binding"/>
    <property type="evidence" value="ECO:0007669"/>
    <property type="project" value="UniProtKB-KW"/>
</dbReference>
<keyword evidence="3" id="KW-0540">Nuclease</keyword>
<reference evidence="10 11" key="1">
    <citation type="submission" date="2018-11" db="EMBL/GenBank/DDBJ databases">
        <title>Deinococcus shelandsis sp. nov., isolated from South Shetland Islands soil of Antarctica.</title>
        <authorList>
            <person name="Tian J."/>
        </authorList>
    </citation>
    <scope>NUCLEOTIDE SEQUENCE [LARGE SCALE GENOMIC DNA]</scope>
    <source>
        <strain evidence="10 11">S14-83T</strain>
        <plasmid evidence="10 11">unnamed5</plasmid>
    </source>
</reference>
<comment type="cofactor">
    <cofactor evidence="1">
        <name>Mg(2+)</name>
        <dbReference type="ChEBI" id="CHEBI:18420"/>
    </cofactor>
</comment>
<dbReference type="OrthoDB" id="9815354at2"/>
<dbReference type="InterPro" id="IPR002716">
    <property type="entry name" value="PIN_dom"/>
</dbReference>
<organism evidence="10 11">
    <name type="scientific">Deinococcus psychrotolerans</name>
    <dbReference type="NCBI Taxonomy" id="2489213"/>
    <lineage>
        <taxon>Bacteria</taxon>
        <taxon>Thermotogati</taxon>
        <taxon>Deinococcota</taxon>
        <taxon>Deinococci</taxon>
        <taxon>Deinococcales</taxon>
        <taxon>Deinococcaceae</taxon>
        <taxon>Deinococcus</taxon>
    </lineage>
</organism>
<dbReference type="KEGG" id="dph:EHF33_20890"/>
<dbReference type="Gene3D" id="3.40.50.1010">
    <property type="entry name" value="5'-nuclease"/>
    <property type="match status" value="1"/>
</dbReference>
<gene>
    <name evidence="10" type="ORF">EHF33_20890</name>
</gene>
<sequence length="170" mass="18547">MERPAGRGALRAPPQSRTYARPVSGPAARVLLDTNVISEPTRPRPSPAVLAYLASLPADASYLSLITLGEIETGIVLAKDPRRAIKLRRWLDDQIKPVYAGRILALDDTVIQRWGEFMALPAVRARQSVAVDALIAATASVHQLSVATRNLADFTVFPIDSYDPWTYVTA</sequence>
<keyword evidence="2" id="KW-1277">Toxin-antitoxin system</keyword>
<proteinExistence type="inferred from homology"/>
<keyword evidence="4" id="KW-0479">Metal-binding</keyword>
<feature type="domain" description="PIN" evidence="9">
    <location>
        <begin position="30"/>
        <end position="150"/>
    </location>
</feature>
<evidence type="ECO:0000256" key="5">
    <source>
        <dbReference type="ARBA" id="ARBA00022801"/>
    </source>
</evidence>
<dbReference type="Pfam" id="PF01850">
    <property type="entry name" value="PIN"/>
    <property type="match status" value="1"/>
</dbReference>
<dbReference type="EMBL" id="CP034189">
    <property type="protein sequence ID" value="AZI45370.1"/>
    <property type="molecule type" value="Genomic_DNA"/>
</dbReference>
<evidence type="ECO:0000259" key="9">
    <source>
        <dbReference type="Pfam" id="PF01850"/>
    </source>
</evidence>
<dbReference type="Proteomes" id="UP000276417">
    <property type="component" value="Plasmid unnamed5"/>
</dbReference>
<keyword evidence="5" id="KW-0378">Hydrolase</keyword>
<protein>
    <submittedName>
        <fullName evidence="10">Type II toxin-antitoxin system VapC family toxin</fullName>
    </submittedName>
</protein>
<comment type="similarity">
    <text evidence="7">Belongs to the PINc/VapC protein family.</text>
</comment>
<dbReference type="AlphaFoldDB" id="A0A3G8YL20"/>
<evidence type="ECO:0000256" key="1">
    <source>
        <dbReference type="ARBA" id="ARBA00001946"/>
    </source>
</evidence>
<dbReference type="InterPro" id="IPR050556">
    <property type="entry name" value="Type_II_TA_system_RNase"/>
</dbReference>
<evidence type="ECO:0000256" key="7">
    <source>
        <dbReference type="ARBA" id="ARBA00038093"/>
    </source>
</evidence>
<dbReference type="InterPro" id="IPR029060">
    <property type="entry name" value="PIN-like_dom_sf"/>
</dbReference>
<dbReference type="PANTHER" id="PTHR33653">
    <property type="entry name" value="RIBONUCLEASE VAPC2"/>
    <property type="match status" value="1"/>
</dbReference>
<evidence type="ECO:0000256" key="8">
    <source>
        <dbReference type="SAM" id="MobiDB-lite"/>
    </source>
</evidence>
<keyword evidence="11" id="KW-1185">Reference proteome</keyword>
<feature type="region of interest" description="Disordered" evidence="8">
    <location>
        <begin position="1"/>
        <end position="21"/>
    </location>
</feature>
<evidence type="ECO:0000313" key="10">
    <source>
        <dbReference type="EMBL" id="AZI45370.1"/>
    </source>
</evidence>
<dbReference type="SUPFAM" id="SSF88723">
    <property type="entry name" value="PIN domain-like"/>
    <property type="match status" value="1"/>
</dbReference>
<dbReference type="GO" id="GO:0016787">
    <property type="term" value="F:hydrolase activity"/>
    <property type="evidence" value="ECO:0007669"/>
    <property type="project" value="UniProtKB-KW"/>
</dbReference>
<evidence type="ECO:0000256" key="2">
    <source>
        <dbReference type="ARBA" id="ARBA00022649"/>
    </source>
</evidence>
<dbReference type="PANTHER" id="PTHR33653:SF1">
    <property type="entry name" value="RIBONUCLEASE VAPC2"/>
    <property type="match status" value="1"/>
</dbReference>